<dbReference type="Pfam" id="PF11326">
    <property type="entry name" value="PANTS-like"/>
    <property type="match status" value="1"/>
</dbReference>
<accession>A0A9N9CHT6</accession>
<gene>
    <name evidence="1" type="ORF">ALEPTO_LOCUS8070</name>
</gene>
<evidence type="ECO:0000313" key="2">
    <source>
        <dbReference type="Proteomes" id="UP000789508"/>
    </source>
</evidence>
<dbReference type="InterPro" id="IPR021475">
    <property type="entry name" value="Pants/Emi1-like"/>
</dbReference>
<comment type="caution">
    <text evidence="1">The sequence shown here is derived from an EMBL/GenBank/DDBJ whole genome shotgun (WGS) entry which is preliminary data.</text>
</comment>
<organism evidence="1 2">
    <name type="scientific">Ambispora leptoticha</name>
    <dbReference type="NCBI Taxonomy" id="144679"/>
    <lineage>
        <taxon>Eukaryota</taxon>
        <taxon>Fungi</taxon>
        <taxon>Fungi incertae sedis</taxon>
        <taxon>Mucoromycota</taxon>
        <taxon>Glomeromycotina</taxon>
        <taxon>Glomeromycetes</taxon>
        <taxon>Archaeosporales</taxon>
        <taxon>Ambisporaceae</taxon>
        <taxon>Ambispora</taxon>
    </lineage>
</organism>
<protein>
    <submittedName>
        <fullName evidence="1">1539_t:CDS:1</fullName>
    </submittedName>
</protein>
<dbReference type="PANTHER" id="PTHR28052:SF1">
    <property type="entry name" value="UPF0545 PROTEIN C22ORF39"/>
    <property type="match status" value="1"/>
</dbReference>
<dbReference type="Proteomes" id="UP000789508">
    <property type="component" value="Unassembled WGS sequence"/>
</dbReference>
<dbReference type="OrthoDB" id="2017405at2759"/>
<evidence type="ECO:0000313" key="1">
    <source>
        <dbReference type="EMBL" id="CAG8599395.1"/>
    </source>
</evidence>
<sequence length="116" mass="13960">MTESSSFQEPKSFYDIVEVKTDCSITQSFDAIMNCWSMGSQIRNRYRYGENKDCSEKWQDFKFCFRVKKEDEEGRKRLLQERQREKAAKKAKEKNSLDIWELRELSYKSILSILDF</sequence>
<name>A0A9N9CHT6_9GLOM</name>
<dbReference type="AlphaFoldDB" id="A0A9N9CHT6"/>
<dbReference type="PANTHER" id="PTHR28052">
    <property type="entry name" value="UPF0545 PROTEIN C22ORF39"/>
    <property type="match status" value="1"/>
</dbReference>
<dbReference type="EMBL" id="CAJVPS010004111">
    <property type="protein sequence ID" value="CAG8599395.1"/>
    <property type="molecule type" value="Genomic_DNA"/>
</dbReference>
<keyword evidence="2" id="KW-1185">Reference proteome</keyword>
<reference evidence="1" key="1">
    <citation type="submission" date="2021-06" db="EMBL/GenBank/DDBJ databases">
        <authorList>
            <person name="Kallberg Y."/>
            <person name="Tangrot J."/>
            <person name="Rosling A."/>
        </authorList>
    </citation>
    <scope>NUCLEOTIDE SEQUENCE</scope>
    <source>
        <strain evidence="1">FL130A</strain>
    </source>
</reference>
<proteinExistence type="predicted"/>